<evidence type="ECO:0000256" key="1">
    <source>
        <dbReference type="SAM" id="SignalP"/>
    </source>
</evidence>
<organism evidence="2 3">
    <name type="scientific">Nonomuraea glycinis</name>
    <dbReference type="NCBI Taxonomy" id="2047744"/>
    <lineage>
        <taxon>Bacteria</taxon>
        <taxon>Bacillati</taxon>
        <taxon>Actinomycetota</taxon>
        <taxon>Actinomycetes</taxon>
        <taxon>Streptosporangiales</taxon>
        <taxon>Streptosporangiaceae</taxon>
        <taxon>Nonomuraea</taxon>
    </lineage>
</organism>
<evidence type="ECO:0000313" key="2">
    <source>
        <dbReference type="EMBL" id="GGP04045.1"/>
    </source>
</evidence>
<reference evidence="2" key="2">
    <citation type="submission" date="2020-09" db="EMBL/GenBank/DDBJ databases">
        <authorList>
            <person name="Sun Q."/>
            <person name="Zhou Y."/>
        </authorList>
    </citation>
    <scope>NUCLEOTIDE SEQUENCE</scope>
    <source>
        <strain evidence="2">CGMCC 4.7430</strain>
    </source>
</reference>
<protein>
    <recommendedName>
        <fullName evidence="4">Secreted protein</fullName>
    </recommendedName>
</protein>
<dbReference type="EMBL" id="BMNK01000002">
    <property type="protein sequence ID" value="GGP04045.1"/>
    <property type="molecule type" value="Genomic_DNA"/>
</dbReference>
<accession>A0A918A1F3</accession>
<dbReference type="AlphaFoldDB" id="A0A918A1F3"/>
<comment type="caution">
    <text evidence="2">The sequence shown here is derived from an EMBL/GenBank/DDBJ whole genome shotgun (WGS) entry which is preliminary data.</text>
</comment>
<evidence type="ECO:0000313" key="3">
    <source>
        <dbReference type="Proteomes" id="UP000660745"/>
    </source>
</evidence>
<keyword evidence="3" id="KW-1185">Reference proteome</keyword>
<gene>
    <name evidence="2" type="ORF">GCM10012278_17780</name>
</gene>
<name>A0A918A1F3_9ACTN</name>
<evidence type="ECO:0008006" key="4">
    <source>
        <dbReference type="Google" id="ProtNLM"/>
    </source>
</evidence>
<feature type="chain" id="PRO_5037319381" description="Secreted protein" evidence="1">
    <location>
        <begin position="29"/>
        <end position="98"/>
    </location>
</feature>
<reference evidence="2" key="1">
    <citation type="journal article" date="2014" name="Int. J. Syst. Evol. Microbiol.">
        <title>Complete genome sequence of Corynebacterium casei LMG S-19264T (=DSM 44701T), isolated from a smear-ripened cheese.</title>
        <authorList>
            <consortium name="US DOE Joint Genome Institute (JGI-PGF)"/>
            <person name="Walter F."/>
            <person name="Albersmeier A."/>
            <person name="Kalinowski J."/>
            <person name="Ruckert C."/>
        </authorList>
    </citation>
    <scope>NUCLEOTIDE SEQUENCE</scope>
    <source>
        <strain evidence="2">CGMCC 4.7430</strain>
    </source>
</reference>
<proteinExistence type="predicted"/>
<keyword evidence="1" id="KW-0732">Signal</keyword>
<dbReference type="RefSeq" id="WP_189137964.1">
    <property type="nucleotide sequence ID" value="NZ_BMNK01000002.1"/>
</dbReference>
<sequence length="98" mass="10614">MLKRTLVMLATPGLIAGGLIFSAGTASAAAAPPIECKLYSINDTSIASCRYSREYQHWIRCENDNTTAELVEKFNGKRNHLSCPADYDLVDHAIGAAI</sequence>
<feature type="signal peptide" evidence="1">
    <location>
        <begin position="1"/>
        <end position="28"/>
    </location>
</feature>
<dbReference type="Proteomes" id="UP000660745">
    <property type="component" value="Unassembled WGS sequence"/>
</dbReference>